<dbReference type="RefSeq" id="XP_015657174.1">
    <property type="nucleotide sequence ID" value="XM_015804040.1"/>
</dbReference>
<dbReference type="RefSeq" id="XP_015657173.1">
    <property type="nucleotide sequence ID" value="XM_015804039.1"/>
</dbReference>
<dbReference type="GO" id="GO:0003972">
    <property type="term" value="F:RNA ligase (ATP) activity"/>
    <property type="evidence" value="ECO:0007669"/>
    <property type="project" value="InterPro"/>
</dbReference>
<sequence length="917" mass="101811">MEAPGNGRGGGGRGRYRGRGGRYGRGGRHHDAAAPSPQGTNSNSRVNDGEVPPSSLELDVESVTIPHAFESSCAHVKRCRERGRLFHLPLPSSAVEDFAVVERTIGGIDDMIYNKHREVWERLPRGNARVYVRETTDGPYVLVGAVNGLRKFGYNDATYGYPDAVTTVVAVEKENGECGHISAFVLPLAASEMNAPARNDDGTTTTTTTSAKNRFWIVGSKNVHVVLDYYISDACLEYYHALGRRYSYAIKIARLWRAMLHRASAETTTATTNTNTSASRMLTAAQALAFHDMLHTRKWTSCFEAIFSDSQHLVDYDGANELRFYALTSNARAFGAPPAEAPQNGATDEEAAKGDSAEVPSSTQQNGPFYSREDGLCLPVNEADALYTGVGLAFSHHSSSVVYRSEDYAKLVDTIGRRRNSEGCVMYGADDAGRVVRLWKEKSYPYVMERATREAITNHKLAGKDLADAMRKKLKQQRTELRDFFNDWEATRMPWLLHFAAWLQMTRRLAPSMQREDLFRLRNQWLSLQKEFQADMDRDPELYDVCGQYQPDPVQWGSDTKDLDVIKFVGPQGCGKSTLSRALYALLGKARYNPRWVNQDEAGNRNKFLASLRQATHAEAGVTHLLIDKMNLDARMNHDYDNLPLSVTVVWYHPDGENALYDVCIERVLGRGSGHRTVRLDPSLTPPERAAAEQNIRSFVRKAVRACETPQDPSEAILELDITTPLQELVRMVWAKLQENGTNTLPAITDDDIHEALTVAHRYEALLCELPTAPIYACIGLPPQGDEAARLLAIVPPAFTDGQVVQATFHVTTRFFGGETDPVAFVALAERLGQSVTLTLDSVVGDADGVAVTVRRDDARYPCANPVPHFTISNRKGVPPKYSSQLISEQNYPGDLSQRRVVRLAEGITVTGVFEFR</sequence>
<evidence type="ECO:0000256" key="1">
    <source>
        <dbReference type="SAM" id="MobiDB-lite"/>
    </source>
</evidence>
<dbReference type="EMBL" id="LGTL01000012">
    <property type="protein sequence ID" value="KPA78734.1"/>
    <property type="molecule type" value="Genomic_DNA"/>
</dbReference>
<dbReference type="OrthoDB" id="277779at2759"/>
<name>A0A0M9FYS2_LEPPY</name>
<dbReference type="GeneID" id="26906147"/>
<feature type="compositionally biased region" description="Polar residues" evidence="1">
    <location>
        <begin position="37"/>
        <end position="46"/>
    </location>
</feature>
<dbReference type="GO" id="GO:0005524">
    <property type="term" value="F:ATP binding"/>
    <property type="evidence" value="ECO:0007669"/>
    <property type="project" value="InterPro"/>
</dbReference>
<dbReference type="GO" id="GO:0006388">
    <property type="term" value="P:tRNA splicing, via endonucleolytic cleavage and ligation"/>
    <property type="evidence" value="ECO:0007669"/>
    <property type="project" value="InterPro"/>
</dbReference>
<keyword evidence="5" id="KW-1185">Reference proteome</keyword>
<evidence type="ECO:0000313" key="5">
    <source>
        <dbReference type="Proteomes" id="UP000037923"/>
    </source>
</evidence>
<dbReference type="InterPro" id="IPR015965">
    <property type="entry name" value="tRNA_lig_PDEase"/>
</dbReference>
<dbReference type="OMA" id="AHYPCAN"/>
<dbReference type="PANTHER" id="PTHR32004">
    <property type="entry name" value="TRNA LIGASE"/>
    <property type="match status" value="1"/>
</dbReference>
<evidence type="ECO:0000259" key="3">
    <source>
        <dbReference type="Pfam" id="PF25536"/>
    </source>
</evidence>
<dbReference type="SUPFAM" id="SSF52540">
    <property type="entry name" value="P-loop containing nucleoside triphosphate hydrolases"/>
    <property type="match status" value="1"/>
</dbReference>
<dbReference type="AlphaFoldDB" id="A0A0M9FYS2"/>
<feature type="compositionally biased region" description="Gly residues" evidence="1">
    <location>
        <begin position="1"/>
        <end position="13"/>
    </location>
</feature>
<dbReference type="Proteomes" id="UP000037923">
    <property type="component" value="Unassembled WGS sequence"/>
</dbReference>
<protein>
    <submittedName>
        <fullName evidence="4">Uncharacterized protein</fullName>
    </submittedName>
</protein>
<proteinExistence type="predicted"/>
<dbReference type="InterPro" id="IPR027417">
    <property type="entry name" value="P-loop_NTPase"/>
</dbReference>
<dbReference type="RefSeq" id="XP_015657172.1">
    <property type="nucleotide sequence ID" value="XM_015804038.1"/>
</dbReference>
<dbReference type="Pfam" id="PF25536">
    <property type="entry name" value="DUF7920"/>
    <property type="match status" value="3"/>
</dbReference>
<dbReference type="Gene3D" id="3.40.50.300">
    <property type="entry name" value="P-loop containing nucleotide triphosphate hydrolases"/>
    <property type="match status" value="1"/>
</dbReference>
<reference evidence="4 5" key="1">
    <citation type="submission" date="2015-07" db="EMBL/GenBank/DDBJ databases">
        <title>High-quality genome of monoxenous trypanosomatid Leptomonas pyrrhocoris.</title>
        <authorList>
            <person name="Flegontov P."/>
            <person name="Butenko A."/>
            <person name="Firsov S."/>
            <person name="Vlcek C."/>
            <person name="Logacheva M.D."/>
            <person name="Field M."/>
            <person name="Filatov D."/>
            <person name="Flegontova O."/>
            <person name="Gerasimov E."/>
            <person name="Jackson A.P."/>
            <person name="Kelly S."/>
            <person name="Opperdoes F."/>
            <person name="O'Reilly A."/>
            <person name="Votypka J."/>
            <person name="Yurchenko V."/>
            <person name="Lukes J."/>
        </authorList>
    </citation>
    <scope>NUCLEOTIDE SEQUENCE [LARGE SCALE GENOMIC DNA]</scope>
    <source>
        <strain evidence="4">H10</strain>
    </source>
</reference>
<dbReference type="Pfam" id="PF08302">
    <property type="entry name" value="tRNA_lig_CPD"/>
    <property type="match status" value="1"/>
</dbReference>
<comment type="caution">
    <text evidence="4">The sequence shown here is derived from an EMBL/GenBank/DDBJ whole genome shotgun (WGS) entry which is preliminary data.</text>
</comment>
<dbReference type="VEuPathDB" id="TriTrypDB:LpyrH10_12_0350"/>
<feature type="domain" description="DUF7920" evidence="3">
    <location>
        <begin position="66"/>
        <end position="185"/>
    </location>
</feature>
<feature type="compositionally biased region" description="Basic residues" evidence="1">
    <location>
        <begin position="14"/>
        <end position="28"/>
    </location>
</feature>
<feature type="domain" description="DUF7920" evidence="3">
    <location>
        <begin position="373"/>
        <end position="452"/>
    </location>
</feature>
<dbReference type="GO" id="GO:0005634">
    <property type="term" value="C:nucleus"/>
    <property type="evidence" value="ECO:0007669"/>
    <property type="project" value="TreeGrafter"/>
</dbReference>
<gene>
    <name evidence="4" type="ORF">ABB37_05857</name>
</gene>
<accession>A0A0M9FYS2</accession>
<dbReference type="InterPro" id="IPR057680">
    <property type="entry name" value="DUF7920"/>
</dbReference>
<feature type="domain" description="tRNA ligase phosphodiesterase" evidence="2">
    <location>
        <begin position="834"/>
        <end position="895"/>
    </location>
</feature>
<feature type="region of interest" description="Disordered" evidence="1">
    <location>
        <begin position="1"/>
        <end position="54"/>
    </location>
</feature>
<feature type="compositionally biased region" description="Polar residues" evidence="1">
    <location>
        <begin position="359"/>
        <end position="368"/>
    </location>
</feature>
<dbReference type="PANTHER" id="PTHR32004:SF1">
    <property type="entry name" value="TRNA LIGASE"/>
    <property type="match status" value="1"/>
</dbReference>
<feature type="region of interest" description="Disordered" evidence="1">
    <location>
        <begin position="336"/>
        <end position="368"/>
    </location>
</feature>
<evidence type="ECO:0000313" key="4">
    <source>
        <dbReference type="EMBL" id="KPA78733.1"/>
    </source>
</evidence>
<evidence type="ECO:0000259" key="2">
    <source>
        <dbReference type="Pfam" id="PF08302"/>
    </source>
</evidence>
<feature type="domain" description="DUF7920" evidence="3">
    <location>
        <begin position="201"/>
        <end position="332"/>
    </location>
</feature>
<organism evidence="4 5">
    <name type="scientific">Leptomonas pyrrhocoris</name>
    <name type="common">Firebug parasite</name>
    <dbReference type="NCBI Taxonomy" id="157538"/>
    <lineage>
        <taxon>Eukaryota</taxon>
        <taxon>Discoba</taxon>
        <taxon>Euglenozoa</taxon>
        <taxon>Kinetoplastea</taxon>
        <taxon>Metakinetoplastina</taxon>
        <taxon>Trypanosomatida</taxon>
        <taxon>Trypanosomatidae</taxon>
        <taxon>Leishmaniinae</taxon>
        <taxon>Leptomonas</taxon>
    </lineage>
</organism>
<dbReference type="EMBL" id="LGTL01000012">
    <property type="protein sequence ID" value="KPA78735.1"/>
    <property type="molecule type" value="Genomic_DNA"/>
</dbReference>
<dbReference type="EMBL" id="LGTL01000012">
    <property type="protein sequence ID" value="KPA78733.1"/>
    <property type="molecule type" value="Genomic_DNA"/>
</dbReference>